<feature type="transmembrane region" description="Helical" evidence="3">
    <location>
        <begin position="23"/>
        <end position="43"/>
    </location>
</feature>
<dbReference type="PIRSF" id="PIRSF016661">
    <property type="entry name" value="BioY"/>
    <property type="match status" value="1"/>
</dbReference>
<gene>
    <name evidence="4" type="ORF">SE15_12180</name>
</gene>
<proteinExistence type="inferred from homology"/>
<name>A0A0P6XQQ6_9CHLR</name>
<dbReference type="PANTHER" id="PTHR34295:SF1">
    <property type="entry name" value="BIOTIN TRANSPORTER BIOY"/>
    <property type="match status" value="1"/>
</dbReference>
<evidence type="ECO:0000256" key="3">
    <source>
        <dbReference type="SAM" id="Phobius"/>
    </source>
</evidence>
<dbReference type="GO" id="GO:0015225">
    <property type="term" value="F:biotin transmembrane transporter activity"/>
    <property type="evidence" value="ECO:0007669"/>
    <property type="project" value="UniProtKB-UniRule"/>
</dbReference>
<dbReference type="PANTHER" id="PTHR34295">
    <property type="entry name" value="BIOTIN TRANSPORTER BIOY"/>
    <property type="match status" value="1"/>
</dbReference>
<evidence type="ECO:0000313" key="4">
    <source>
        <dbReference type="EMBL" id="KPL82805.1"/>
    </source>
</evidence>
<comment type="similarity">
    <text evidence="1 2">Belongs to the BioY family.</text>
</comment>
<feature type="transmembrane region" description="Helical" evidence="3">
    <location>
        <begin position="55"/>
        <end position="77"/>
    </location>
</feature>
<dbReference type="PATRIC" id="fig|869279.4.peg.2058"/>
<feature type="transmembrane region" description="Helical" evidence="3">
    <location>
        <begin position="97"/>
        <end position="118"/>
    </location>
</feature>
<dbReference type="Pfam" id="PF02632">
    <property type="entry name" value="BioY"/>
    <property type="match status" value="1"/>
</dbReference>
<dbReference type="OrthoDB" id="9803495at2"/>
<dbReference type="Proteomes" id="UP000050544">
    <property type="component" value="Unassembled WGS sequence"/>
</dbReference>
<evidence type="ECO:0000313" key="5">
    <source>
        <dbReference type="Proteomes" id="UP000050544"/>
    </source>
</evidence>
<dbReference type="AlphaFoldDB" id="A0A0P6XQQ6"/>
<organism evidence="4 5">
    <name type="scientific">Thermanaerothrix daxensis</name>
    <dbReference type="NCBI Taxonomy" id="869279"/>
    <lineage>
        <taxon>Bacteria</taxon>
        <taxon>Bacillati</taxon>
        <taxon>Chloroflexota</taxon>
        <taxon>Anaerolineae</taxon>
        <taxon>Anaerolineales</taxon>
        <taxon>Anaerolineaceae</taxon>
        <taxon>Thermanaerothrix</taxon>
    </lineage>
</organism>
<reference evidence="4 5" key="1">
    <citation type="submission" date="2015-07" db="EMBL/GenBank/DDBJ databases">
        <title>Whole genome sequence of Thermanaerothrix daxensis DSM 23592.</title>
        <authorList>
            <person name="Hemp J."/>
            <person name="Ward L.M."/>
            <person name="Pace L.A."/>
            <person name="Fischer W.W."/>
        </authorList>
    </citation>
    <scope>NUCLEOTIDE SEQUENCE [LARGE SCALE GENOMIC DNA]</scope>
    <source>
        <strain evidence="4 5">GNS-1</strain>
    </source>
</reference>
<dbReference type="RefSeq" id="WP_054522360.1">
    <property type="nucleotide sequence ID" value="NZ_LGKO01000005.1"/>
</dbReference>
<dbReference type="EMBL" id="LGKO01000005">
    <property type="protein sequence ID" value="KPL82805.1"/>
    <property type="molecule type" value="Genomic_DNA"/>
</dbReference>
<comment type="caution">
    <text evidence="4">The sequence shown here is derived from an EMBL/GenBank/DDBJ whole genome shotgun (WGS) entry which is preliminary data.</text>
</comment>
<keyword evidence="2" id="KW-1003">Cell membrane</keyword>
<keyword evidence="5" id="KW-1185">Reference proteome</keyword>
<dbReference type="GO" id="GO:0005886">
    <property type="term" value="C:plasma membrane"/>
    <property type="evidence" value="ECO:0007669"/>
    <property type="project" value="UniProtKB-SubCell"/>
</dbReference>
<sequence>MNRPLALSLTARLGVRQRGLQDALLIFGGSLLVAALAQVRIPLPFTPVPITGQTLGVFLVGATLGSHRAALSLGLYLLEGSMGLPVFAGGAAGSVHLFGPTGGYLLGFVVAAYVIGWLAERGWDRSMGRVALMFIVGETIILGLGSLVLARFIGLERAWLGGVLPFLPGDALKALLAVLLLPTARKVADSHL</sequence>
<protein>
    <recommendedName>
        <fullName evidence="2">Biotin transporter</fullName>
    </recommendedName>
</protein>
<evidence type="ECO:0000256" key="2">
    <source>
        <dbReference type="PIRNR" id="PIRNR016661"/>
    </source>
</evidence>
<keyword evidence="3" id="KW-0812">Transmembrane</keyword>
<feature type="transmembrane region" description="Helical" evidence="3">
    <location>
        <begin position="159"/>
        <end position="181"/>
    </location>
</feature>
<comment type="subcellular location">
    <subcellularLocation>
        <location evidence="2">Cell membrane</location>
        <topology evidence="2">Multi-pass membrane protein</topology>
    </subcellularLocation>
</comment>
<dbReference type="Gene3D" id="1.10.1760.20">
    <property type="match status" value="1"/>
</dbReference>
<dbReference type="STRING" id="869279.SE15_12180"/>
<keyword evidence="2 3" id="KW-0472">Membrane</keyword>
<accession>A0A0P6XQQ6</accession>
<feature type="transmembrane region" description="Helical" evidence="3">
    <location>
        <begin position="130"/>
        <end position="153"/>
    </location>
</feature>
<keyword evidence="2" id="KW-0813">Transport</keyword>
<evidence type="ECO:0000256" key="1">
    <source>
        <dbReference type="ARBA" id="ARBA00010692"/>
    </source>
</evidence>
<dbReference type="InterPro" id="IPR003784">
    <property type="entry name" value="BioY"/>
</dbReference>
<keyword evidence="3" id="KW-1133">Transmembrane helix</keyword>